<sequence length="283" mass="29856">MSSPLAFRPDPPGVQVPAAAELFLSTPPQQPHRTPLPVLDAPASAFAEAVVAASDLACPCRLLRSLKELATVINPGDDPRPQIHPQRTSTFPGTGPEINGQTRSPDSPTADPLPSLHRRSQLSSGASRSPTAMPPPPVRRPAPLPPLPSSPPQAPQSGHPHDNPDLASSANLEFQDEPPSPTRPRQSRRSSSSATVPRRQLPLFSASGARGVEISPPPARSAPNGFSSLRLGEDQPSPWVLFGHLDPDPTYPQQRGSGSGESKAFSSILTPICQAFASFLVDS</sequence>
<reference evidence="2" key="1">
    <citation type="journal article" date="2023" name="Front. Plant Sci.">
        <title>Chromosomal-level genome assembly of Melastoma candidum provides insights into trichome evolution.</title>
        <authorList>
            <person name="Zhong Y."/>
            <person name="Wu W."/>
            <person name="Sun C."/>
            <person name="Zou P."/>
            <person name="Liu Y."/>
            <person name="Dai S."/>
            <person name="Zhou R."/>
        </authorList>
    </citation>
    <scope>NUCLEOTIDE SEQUENCE [LARGE SCALE GENOMIC DNA]</scope>
</reference>
<dbReference type="Proteomes" id="UP001057402">
    <property type="component" value="Chromosome 4"/>
</dbReference>
<protein>
    <submittedName>
        <fullName evidence="1">Uncharacterized protein</fullName>
    </submittedName>
</protein>
<gene>
    <name evidence="1" type="ORF">MLD38_011147</name>
</gene>
<evidence type="ECO:0000313" key="2">
    <source>
        <dbReference type="Proteomes" id="UP001057402"/>
    </source>
</evidence>
<evidence type="ECO:0000313" key="1">
    <source>
        <dbReference type="EMBL" id="KAI4372970.1"/>
    </source>
</evidence>
<proteinExistence type="predicted"/>
<name>A0ACB9R253_9MYRT</name>
<dbReference type="EMBL" id="CM042883">
    <property type="protein sequence ID" value="KAI4372970.1"/>
    <property type="molecule type" value="Genomic_DNA"/>
</dbReference>
<keyword evidence="2" id="KW-1185">Reference proteome</keyword>
<comment type="caution">
    <text evidence="1">The sequence shown here is derived from an EMBL/GenBank/DDBJ whole genome shotgun (WGS) entry which is preliminary data.</text>
</comment>
<organism evidence="1 2">
    <name type="scientific">Melastoma candidum</name>
    <dbReference type="NCBI Taxonomy" id="119954"/>
    <lineage>
        <taxon>Eukaryota</taxon>
        <taxon>Viridiplantae</taxon>
        <taxon>Streptophyta</taxon>
        <taxon>Embryophyta</taxon>
        <taxon>Tracheophyta</taxon>
        <taxon>Spermatophyta</taxon>
        <taxon>Magnoliopsida</taxon>
        <taxon>eudicotyledons</taxon>
        <taxon>Gunneridae</taxon>
        <taxon>Pentapetalae</taxon>
        <taxon>rosids</taxon>
        <taxon>malvids</taxon>
        <taxon>Myrtales</taxon>
        <taxon>Melastomataceae</taxon>
        <taxon>Melastomatoideae</taxon>
        <taxon>Melastomateae</taxon>
        <taxon>Melastoma</taxon>
    </lineage>
</organism>
<accession>A0ACB9R253</accession>